<evidence type="ECO:0000313" key="3">
    <source>
        <dbReference type="Proteomes" id="UP001214603"/>
    </source>
</evidence>
<protein>
    <submittedName>
        <fullName evidence="2">Uncharacterized protein</fullName>
    </submittedName>
</protein>
<name>A0AAF0E5E7_9BASI</name>
<evidence type="ECO:0000313" key="2">
    <source>
        <dbReference type="EMBL" id="WFD03882.1"/>
    </source>
</evidence>
<keyword evidence="1" id="KW-0812">Transmembrane</keyword>
<dbReference type="Proteomes" id="UP001214603">
    <property type="component" value="Chromosome 6"/>
</dbReference>
<proteinExistence type="predicted"/>
<accession>A0AAF0E5E7</accession>
<organism evidence="2 3">
    <name type="scientific">Malassezia obtusa</name>
    <dbReference type="NCBI Taxonomy" id="76774"/>
    <lineage>
        <taxon>Eukaryota</taxon>
        <taxon>Fungi</taxon>
        <taxon>Dikarya</taxon>
        <taxon>Basidiomycota</taxon>
        <taxon>Ustilaginomycotina</taxon>
        <taxon>Malasseziomycetes</taxon>
        <taxon>Malasseziales</taxon>
        <taxon>Malasseziaceae</taxon>
        <taxon>Malassezia</taxon>
    </lineage>
</organism>
<reference evidence="2" key="1">
    <citation type="submission" date="2023-03" db="EMBL/GenBank/DDBJ databases">
        <title>Mating type loci evolution in Malassezia.</title>
        <authorList>
            <person name="Coelho M.A."/>
        </authorList>
    </citation>
    <scope>NUCLEOTIDE SEQUENCE</scope>
    <source>
        <strain evidence="2">CBS 7876</strain>
    </source>
</reference>
<dbReference type="AlphaFoldDB" id="A0AAF0E5E7"/>
<evidence type="ECO:0000256" key="1">
    <source>
        <dbReference type="SAM" id="Phobius"/>
    </source>
</evidence>
<feature type="transmembrane region" description="Helical" evidence="1">
    <location>
        <begin position="51"/>
        <end position="67"/>
    </location>
</feature>
<gene>
    <name evidence="2" type="ORF">MOBT1_002578</name>
</gene>
<keyword evidence="1" id="KW-1133">Transmembrane helix</keyword>
<dbReference type="EMBL" id="CP119939">
    <property type="protein sequence ID" value="WFD03882.1"/>
    <property type="molecule type" value="Genomic_DNA"/>
</dbReference>
<keyword evidence="1" id="KW-0472">Membrane</keyword>
<sequence>MARVLLRPTAALRPCLGTARFFASPARGAAARDAAPEARVIYRGGAYMRRPWYILAGSCFILAGYAARSRSINFAFFIRDYLCWPLFASDPEHPPELAQPGLRYSAAVGTLLISSLCGWYFWYSPSRMITRVTLYPRMGLVGLRTAAPSPALWLPRALRTRPFFQRAGIVSESDPFERLVRLSDVYRLQGSAVGSEVAACHRLVQDGVELPAARQSWLHRTAPSVPKIDLQDGLMLRVGDARLAFQLSAQPLRASVLDEPGARGPRRWWQVLFKGPTDWAHAPAYAASPAEAEAQAARAARGLDTEPWFLDRANFDRLFPLDATRYPKK</sequence>
<keyword evidence="3" id="KW-1185">Reference proteome</keyword>
<feature type="transmembrane region" description="Helical" evidence="1">
    <location>
        <begin position="104"/>
        <end position="123"/>
    </location>
</feature>